<dbReference type="Proteomes" id="UP000242188">
    <property type="component" value="Unassembled WGS sequence"/>
</dbReference>
<dbReference type="AlphaFoldDB" id="A0A210QRT5"/>
<name>A0A210QRT5_MIZYE</name>
<sequence length="161" mass="18444">MTVLCPATKPPCLKADKRSVVVVEPDHDFAYSLDLMGDYTLKVSDHYKEPSPFWFEAGRTTCRTCVQVKPANLDTVCTTDQRPSLNKSLDTTCWHPQQFTPETDIGIVLDTTQDDEELDSIMNNKRGYTYINNSRHRGLKRRIAYDDEEEVPIPCKRPRSC</sequence>
<evidence type="ECO:0000313" key="2">
    <source>
        <dbReference type="Proteomes" id="UP000242188"/>
    </source>
</evidence>
<accession>A0A210QRT5</accession>
<reference evidence="1 2" key="1">
    <citation type="journal article" date="2017" name="Nat. Ecol. Evol.">
        <title>Scallop genome provides insights into evolution of bilaterian karyotype and development.</title>
        <authorList>
            <person name="Wang S."/>
            <person name="Zhang J."/>
            <person name="Jiao W."/>
            <person name="Li J."/>
            <person name="Xun X."/>
            <person name="Sun Y."/>
            <person name="Guo X."/>
            <person name="Huan P."/>
            <person name="Dong B."/>
            <person name="Zhang L."/>
            <person name="Hu X."/>
            <person name="Sun X."/>
            <person name="Wang J."/>
            <person name="Zhao C."/>
            <person name="Wang Y."/>
            <person name="Wang D."/>
            <person name="Huang X."/>
            <person name="Wang R."/>
            <person name="Lv J."/>
            <person name="Li Y."/>
            <person name="Zhang Z."/>
            <person name="Liu B."/>
            <person name="Lu W."/>
            <person name="Hui Y."/>
            <person name="Liang J."/>
            <person name="Zhou Z."/>
            <person name="Hou R."/>
            <person name="Li X."/>
            <person name="Liu Y."/>
            <person name="Li H."/>
            <person name="Ning X."/>
            <person name="Lin Y."/>
            <person name="Zhao L."/>
            <person name="Xing Q."/>
            <person name="Dou J."/>
            <person name="Li Y."/>
            <person name="Mao J."/>
            <person name="Guo H."/>
            <person name="Dou H."/>
            <person name="Li T."/>
            <person name="Mu C."/>
            <person name="Jiang W."/>
            <person name="Fu Q."/>
            <person name="Fu X."/>
            <person name="Miao Y."/>
            <person name="Liu J."/>
            <person name="Yu Q."/>
            <person name="Li R."/>
            <person name="Liao H."/>
            <person name="Li X."/>
            <person name="Kong Y."/>
            <person name="Jiang Z."/>
            <person name="Chourrout D."/>
            <person name="Li R."/>
            <person name="Bao Z."/>
        </authorList>
    </citation>
    <scope>NUCLEOTIDE SEQUENCE [LARGE SCALE GENOMIC DNA]</scope>
    <source>
        <strain evidence="1 2">PY_sf001</strain>
    </source>
</reference>
<gene>
    <name evidence="1" type="ORF">KP79_PYT09635</name>
</gene>
<evidence type="ECO:0000313" key="1">
    <source>
        <dbReference type="EMBL" id="OWF51440.1"/>
    </source>
</evidence>
<proteinExistence type="predicted"/>
<dbReference type="EMBL" id="NEDP02002257">
    <property type="protein sequence ID" value="OWF51440.1"/>
    <property type="molecule type" value="Genomic_DNA"/>
</dbReference>
<dbReference type="OrthoDB" id="10483000at2759"/>
<keyword evidence="2" id="KW-1185">Reference proteome</keyword>
<organism evidence="1 2">
    <name type="scientific">Mizuhopecten yessoensis</name>
    <name type="common">Japanese scallop</name>
    <name type="synonym">Patinopecten yessoensis</name>
    <dbReference type="NCBI Taxonomy" id="6573"/>
    <lineage>
        <taxon>Eukaryota</taxon>
        <taxon>Metazoa</taxon>
        <taxon>Spiralia</taxon>
        <taxon>Lophotrochozoa</taxon>
        <taxon>Mollusca</taxon>
        <taxon>Bivalvia</taxon>
        <taxon>Autobranchia</taxon>
        <taxon>Pteriomorphia</taxon>
        <taxon>Pectinida</taxon>
        <taxon>Pectinoidea</taxon>
        <taxon>Pectinidae</taxon>
        <taxon>Mizuhopecten</taxon>
    </lineage>
</organism>
<protein>
    <submittedName>
        <fullName evidence="1">Uncharacterized protein</fullName>
    </submittedName>
</protein>
<comment type="caution">
    <text evidence="1">The sequence shown here is derived from an EMBL/GenBank/DDBJ whole genome shotgun (WGS) entry which is preliminary data.</text>
</comment>